<protein>
    <submittedName>
        <fullName evidence="1">Uncharacterized protein</fullName>
    </submittedName>
</protein>
<dbReference type="AlphaFoldDB" id="A0A8T1QPA3"/>
<dbReference type="Proteomes" id="UP000811609">
    <property type="component" value="Chromosome 5"/>
</dbReference>
<comment type="caution">
    <text evidence="1">The sequence shown here is derived from an EMBL/GenBank/DDBJ whole genome shotgun (WGS) entry which is preliminary data.</text>
</comment>
<dbReference type="EMBL" id="CM031813">
    <property type="protein sequence ID" value="KAG6656079.1"/>
    <property type="molecule type" value="Genomic_DNA"/>
</dbReference>
<proteinExistence type="predicted"/>
<organism evidence="1 2">
    <name type="scientific">Carya illinoinensis</name>
    <name type="common">Pecan</name>
    <dbReference type="NCBI Taxonomy" id="32201"/>
    <lineage>
        <taxon>Eukaryota</taxon>
        <taxon>Viridiplantae</taxon>
        <taxon>Streptophyta</taxon>
        <taxon>Embryophyta</taxon>
        <taxon>Tracheophyta</taxon>
        <taxon>Spermatophyta</taxon>
        <taxon>Magnoliopsida</taxon>
        <taxon>eudicotyledons</taxon>
        <taxon>Gunneridae</taxon>
        <taxon>Pentapetalae</taxon>
        <taxon>rosids</taxon>
        <taxon>fabids</taxon>
        <taxon>Fagales</taxon>
        <taxon>Juglandaceae</taxon>
        <taxon>Carya</taxon>
    </lineage>
</organism>
<accession>A0A8T1QPA3</accession>
<gene>
    <name evidence="1" type="ORF">CIPAW_05G262600</name>
</gene>
<name>A0A8T1QPA3_CARIL</name>
<sequence>MFLCSENRVENSTRGSSSPNVSVRLSPAFSPLFLFSFQLPPLEVHLTERKKKKHLLLPNVNSLTLSLFHLVHFRSQNHSISLRLLSAGLLSKPNSKFNLQKGNKQTAEYIQKQFYLPLLSAVLYIFFLLRKLPPT</sequence>
<reference evidence="1" key="1">
    <citation type="submission" date="2020-12" db="EMBL/GenBank/DDBJ databases">
        <title>WGS assembly of Carya illinoinensis cv. Pawnee.</title>
        <authorList>
            <person name="Platts A."/>
            <person name="Shu S."/>
            <person name="Wright S."/>
            <person name="Barry K."/>
            <person name="Edger P."/>
            <person name="Pires J.C."/>
            <person name="Schmutz J."/>
        </authorList>
    </citation>
    <scope>NUCLEOTIDE SEQUENCE</scope>
    <source>
        <tissue evidence="1">Leaf</tissue>
    </source>
</reference>
<evidence type="ECO:0000313" key="1">
    <source>
        <dbReference type="EMBL" id="KAG6656079.1"/>
    </source>
</evidence>
<evidence type="ECO:0000313" key="2">
    <source>
        <dbReference type="Proteomes" id="UP000811609"/>
    </source>
</evidence>
<keyword evidence="2" id="KW-1185">Reference proteome</keyword>